<evidence type="ECO:0000256" key="4">
    <source>
        <dbReference type="ARBA" id="ARBA00022670"/>
    </source>
</evidence>
<dbReference type="InterPro" id="IPR053974">
    <property type="entry name" value="ERMP1_1-A_TM"/>
</dbReference>
<proteinExistence type="inferred from homology"/>
<comment type="similarity">
    <text evidence="3">Belongs to the peptidase M28 family.</text>
</comment>
<feature type="domain" description="Peptidase M28" evidence="16">
    <location>
        <begin position="141"/>
        <end position="335"/>
    </location>
</feature>
<comment type="caution">
    <text evidence="19">The sequence shown here is derived from an EMBL/GenBank/DDBJ whole genome shotgun (WGS) entry which is preliminary data.</text>
</comment>
<feature type="transmembrane region" description="Helical" evidence="15">
    <location>
        <begin position="26"/>
        <end position="50"/>
    </location>
</feature>
<gene>
    <name evidence="19" type="primary">Ermp1_2</name>
    <name evidence="19" type="ORF">Bhyg_07202</name>
</gene>
<keyword evidence="7" id="KW-0378">Hydrolase</keyword>
<evidence type="ECO:0000256" key="12">
    <source>
        <dbReference type="ARBA" id="ARBA00023136"/>
    </source>
</evidence>
<feature type="transmembrane region" description="Helical" evidence="15">
    <location>
        <begin position="450"/>
        <end position="472"/>
    </location>
</feature>
<evidence type="ECO:0000259" key="18">
    <source>
        <dbReference type="Pfam" id="PF22249"/>
    </source>
</evidence>
<keyword evidence="12 15" id="KW-0472">Membrane</keyword>
<evidence type="ECO:0000256" key="7">
    <source>
        <dbReference type="ARBA" id="ARBA00022801"/>
    </source>
</evidence>
<reference evidence="19" key="1">
    <citation type="submission" date="2022-07" db="EMBL/GenBank/DDBJ databases">
        <authorList>
            <person name="Trinca V."/>
            <person name="Uliana J.V.C."/>
            <person name="Torres T.T."/>
            <person name="Ward R.J."/>
            <person name="Monesi N."/>
        </authorList>
    </citation>
    <scope>NUCLEOTIDE SEQUENCE</scope>
    <source>
        <strain evidence="19">HSMRA1968</strain>
        <tissue evidence="19">Whole embryos</tissue>
    </source>
</reference>
<keyword evidence="11" id="KW-0482">Metalloprotease</keyword>
<feature type="domain" description="Endoplasmic reticulum metallopeptidase 1/1-A TM" evidence="18">
    <location>
        <begin position="410"/>
        <end position="626"/>
    </location>
</feature>
<evidence type="ECO:0000256" key="8">
    <source>
        <dbReference type="ARBA" id="ARBA00022824"/>
    </source>
</evidence>
<comment type="cofactor">
    <cofactor evidence="1">
        <name>Zn(2+)</name>
        <dbReference type="ChEBI" id="CHEBI:29105"/>
    </cofactor>
</comment>
<dbReference type="AlphaFoldDB" id="A0A9Q0S3R0"/>
<feature type="transmembrane region" description="Helical" evidence="15">
    <location>
        <begin position="582"/>
        <end position="603"/>
    </location>
</feature>
<evidence type="ECO:0000313" key="19">
    <source>
        <dbReference type="EMBL" id="KAJ6642255.1"/>
    </source>
</evidence>
<keyword evidence="6" id="KW-0479">Metal-binding</keyword>
<dbReference type="InterPro" id="IPR007484">
    <property type="entry name" value="Peptidase_M28"/>
</dbReference>
<dbReference type="GO" id="GO:0006508">
    <property type="term" value="P:proteolysis"/>
    <property type="evidence" value="ECO:0007669"/>
    <property type="project" value="UniProtKB-KW"/>
</dbReference>
<evidence type="ECO:0000259" key="16">
    <source>
        <dbReference type="Pfam" id="PF04389"/>
    </source>
</evidence>
<dbReference type="EMBL" id="WJQU01000002">
    <property type="protein sequence ID" value="KAJ6642255.1"/>
    <property type="molecule type" value="Genomic_DNA"/>
</dbReference>
<feature type="transmembrane region" description="Helical" evidence="15">
    <location>
        <begin position="484"/>
        <end position="505"/>
    </location>
</feature>
<keyword evidence="8" id="KW-0256">Endoplasmic reticulum</keyword>
<evidence type="ECO:0000256" key="15">
    <source>
        <dbReference type="SAM" id="Phobius"/>
    </source>
</evidence>
<dbReference type="GO" id="GO:0046872">
    <property type="term" value="F:metal ion binding"/>
    <property type="evidence" value="ECO:0007669"/>
    <property type="project" value="UniProtKB-KW"/>
</dbReference>
<evidence type="ECO:0000256" key="5">
    <source>
        <dbReference type="ARBA" id="ARBA00022692"/>
    </source>
</evidence>
<evidence type="ECO:0000256" key="13">
    <source>
        <dbReference type="ARBA" id="ARBA00023180"/>
    </source>
</evidence>
<dbReference type="FunFam" id="3.40.630.10:FF:000008">
    <property type="entry name" value="Endoplasmic reticulum metallopeptidase 1"/>
    <property type="match status" value="1"/>
</dbReference>
<dbReference type="CDD" id="cd03875">
    <property type="entry name" value="M28_Fxna_like"/>
    <property type="match status" value="1"/>
</dbReference>
<evidence type="ECO:0000256" key="14">
    <source>
        <dbReference type="ARBA" id="ARBA00078796"/>
    </source>
</evidence>
<dbReference type="GO" id="GO:0008235">
    <property type="term" value="F:metalloexopeptidase activity"/>
    <property type="evidence" value="ECO:0007669"/>
    <property type="project" value="InterPro"/>
</dbReference>
<feature type="transmembrane region" description="Helical" evidence="15">
    <location>
        <begin position="362"/>
        <end position="395"/>
    </location>
</feature>
<name>A0A9Q0S3R0_9DIPT</name>
<evidence type="ECO:0000256" key="10">
    <source>
        <dbReference type="ARBA" id="ARBA00022989"/>
    </source>
</evidence>
<keyword evidence="5 15" id="KW-0812">Transmembrane</keyword>
<dbReference type="PANTHER" id="PTHR12147:SF22">
    <property type="entry name" value="ENDOPLASMIC RETICULUM METALLOPEPTIDASE 1"/>
    <property type="match status" value="1"/>
</dbReference>
<feature type="transmembrane region" description="Helical" evidence="15">
    <location>
        <begin position="511"/>
        <end position="531"/>
    </location>
</feature>
<feature type="domain" description="Endoplasmic reticulum metallopeptidase 1-like C-terminal" evidence="17">
    <location>
        <begin position="640"/>
        <end position="866"/>
    </location>
</feature>
<dbReference type="Pfam" id="PF22249">
    <property type="entry name" value="ERMP1-TM"/>
    <property type="match status" value="1"/>
</dbReference>
<evidence type="ECO:0000256" key="9">
    <source>
        <dbReference type="ARBA" id="ARBA00022833"/>
    </source>
</evidence>
<protein>
    <recommendedName>
        <fullName evidence="14">FXNA-like protease</fullName>
    </recommendedName>
</protein>
<dbReference type="Gene3D" id="3.40.630.10">
    <property type="entry name" value="Zn peptidases"/>
    <property type="match status" value="1"/>
</dbReference>
<dbReference type="PANTHER" id="PTHR12147">
    <property type="entry name" value="METALLOPEPTIDASE M28 FAMILY MEMBER"/>
    <property type="match status" value="1"/>
</dbReference>
<evidence type="ECO:0000256" key="2">
    <source>
        <dbReference type="ARBA" id="ARBA00004477"/>
    </source>
</evidence>
<keyword evidence="10 15" id="KW-1133">Transmembrane helix</keyword>
<evidence type="ECO:0000256" key="11">
    <source>
        <dbReference type="ARBA" id="ARBA00023049"/>
    </source>
</evidence>
<feature type="transmembrane region" description="Helical" evidence="15">
    <location>
        <begin position="610"/>
        <end position="633"/>
    </location>
</feature>
<keyword evidence="9" id="KW-0862">Zinc</keyword>
<dbReference type="GO" id="GO:0005789">
    <property type="term" value="C:endoplasmic reticulum membrane"/>
    <property type="evidence" value="ECO:0007669"/>
    <property type="project" value="UniProtKB-SubCell"/>
</dbReference>
<dbReference type="Pfam" id="PF04389">
    <property type="entry name" value="Peptidase_M28"/>
    <property type="match status" value="1"/>
</dbReference>
<keyword evidence="13" id="KW-0325">Glycoprotein</keyword>
<dbReference type="Proteomes" id="UP001151699">
    <property type="component" value="Chromosome B"/>
</dbReference>
<keyword evidence="20" id="KW-1185">Reference proteome</keyword>
<dbReference type="InterPro" id="IPR048024">
    <property type="entry name" value="Fxna-like_M28_dom"/>
</dbReference>
<evidence type="ECO:0000259" key="17">
    <source>
        <dbReference type="Pfam" id="PF22248"/>
    </source>
</evidence>
<evidence type="ECO:0000313" key="20">
    <source>
        <dbReference type="Proteomes" id="UP001151699"/>
    </source>
</evidence>
<dbReference type="OrthoDB" id="76293at2759"/>
<organism evidence="19 20">
    <name type="scientific">Pseudolycoriella hygida</name>
    <dbReference type="NCBI Taxonomy" id="35572"/>
    <lineage>
        <taxon>Eukaryota</taxon>
        <taxon>Metazoa</taxon>
        <taxon>Ecdysozoa</taxon>
        <taxon>Arthropoda</taxon>
        <taxon>Hexapoda</taxon>
        <taxon>Insecta</taxon>
        <taxon>Pterygota</taxon>
        <taxon>Neoptera</taxon>
        <taxon>Endopterygota</taxon>
        <taxon>Diptera</taxon>
        <taxon>Nematocera</taxon>
        <taxon>Sciaroidea</taxon>
        <taxon>Sciaridae</taxon>
        <taxon>Pseudolycoriella</taxon>
    </lineage>
</organism>
<accession>A0A9Q0S3R0</accession>
<comment type="subcellular location">
    <subcellularLocation>
        <location evidence="2">Endoplasmic reticulum membrane</location>
        <topology evidence="2">Multi-pass membrane protein</topology>
    </subcellularLocation>
</comment>
<dbReference type="SUPFAM" id="SSF53187">
    <property type="entry name" value="Zn-dependent exopeptidases"/>
    <property type="match status" value="1"/>
</dbReference>
<evidence type="ECO:0000256" key="6">
    <source>
        <dbReference type="ARBA" id="ARBA00022723"/>
    </source>
</evidence>
<evidence type="ECO:0000256" key="1">
    <source>
        <dbReference type="ARBA" id="ARBA00001947"/>
    </source>
</evidence>
<dbReference type="InterPro" id="IPR053973">
    <property type="entry name" value="ERMP1-like_C"/>
</dbReference>
<feature type="transmembrane region" description="Helical" evidence="15">
    <location>
        <begin position="407"/>
        <end position="430"/>
    </location>
</feature>
<dbReference type="InterPro" id="IPR045175">
    <property type="entry name" value="M28_fam"/>
</dbReference>
<dbReference type="Pfam" id="PF22248">
    <property type="entry name" value="ERMP1_C"/>
    <property type="match status" value="1"/>
</dbReference>
<evidence type="ECO:0000256" key="3">
    <source>
        <dbReference type="ARBA" id="ARBA00010918"/>
    </source>
</evidence>
<keyword evidence="4" id="KW-0645">Protease</keyword>
<feature type="transmembrane region" description="Helical" evidence="15">
    <location>
        <begin position="540"/>
        <end position="562"/>
    </location>
</feature>
<sequence>MMSIKNSKKFYQKLTNINKKHQTLSIWWSPCFFLPWIILFVVVFVVYNALPSGLSQQDEQNNPQRFIGERAQVYNRDITNIGPKVVGSRLNEVVAIDVLRNQVLDIINGQSGVHNIEIDVQVASGSFQLFTMITVYQNIQNFIVRLSPANGTAQFSLLLNTHFDSVPVSPGGGDSCTFTAVMMETLRVMSKSPDAFRHNVIFLFNGAEENGLHGSHAFITQHRWSKNVMGFLNMDAAGSGGREILFQSTRRNHWMMNYYNRHAPHPMSTSLGEEIFQSGVIPSDTDFRIFRDFGKIPGMDFAVYRDGYVYHTRNDIAETIPVGTFQNGGDNILALTKAVANSPELAISDTIPGEKIVFYDFVGWFMISYSMTIAIIINVIVALLALTAVLLSLLSFKNNLDLKWCQLAFEFALVFLVQVLSVGLAFGLIFLLATIFDGASRSMSWYSNKWMIFGLFYCPLMFSLGIGPAIFVSFKDKKTISLSCYIQMFLHSQCLLYIVMLLVMTGMGLRSAFIVLFALIFYTFTTFINLFTRLQLRGSVWLLIHFAGQAIPFVFYTYYAFLAFDILIPIQGRSGPTTNPDMLIALIAGFFGTLLTGHLIPTLCILRRPILWMCGFLFVFFVFIILLATPLGFPYKDHMSQQRFWIFHTERQFYNFDGSLGRENSGFFLLPMDRHSNHFVDDIIPEFAAQTSTADECENEMFCGSPLYMSRMIAQSYHSTWIPSNRPVFPMSTNLQLMATEEIDSNQNFRLKFRLNGADRVAMFLTSTNGSEIINWSFTTSLPKIVSQFQNSPLYFVFIGHGKFNLEYDFFIDVKKASRTEAGIALTTVGHYTHHDEYQTAEFQSFLQSFPSWAHVTPWMCSYKSYFF</sequence>